<dbReference type="SUPFAM" id="SSF53098">
    <property type="entry name" value="Ribonuclease H-like"/>
    <property type="match status" value="1"/>
</dbReference>
<reference evidence="2 3" key="1">
    <citation type="journal article" date="2018" name="Gigascience">
        <title>Genomes of trombidid mites reveal novel predicted allergens and laterally-transferred genes associated with secondary metabolism.</title>
        <authorList>
            <person name="Dong X."/>
            <person name="Chaisiri K."/>
            <person name="Xia D."/>
            <person name="Armstrong S.D."/>
            <person name="Fang Y."/>
            <person name="Donnelly M.J."/>
            <person name="Kadowaki T."/>
            <person name="McGarry J.W."/>
            <person name="Darby A.C."/>
            <person name="Makepeace B.L."/>
        </authorList>
    </citation>
    <scope>NUCLEOTIDE SEQUENCE [LARGE SCALE GENOMIC DNA]</scope>
    <source>
        <strain evidence="2">UoL-UT</strain>
    </source>
</reference>
<dbReference type="EMBL" id="NCKV01029335">
    <property type="protein sequence ID" value="RWS19169.1"/>
    <property type="molecule type" value="Genomic_DNA"/>
</dbReference>
<gene>
    <name evidence="2" type="ORF">B4U80_12341</name>
</gene>
<dbReference type="InterPro" id="IPR012337">
    <property type="entry name" value="RNaseH-like_sf"/>
</dbReference>
<dbReference type="GO" id="GO:0003676">
    <property type="term" value="F:nucleic acid binding"/>
    <property type="evidence" value="ECO:0007669"/>
    <property type="project" value="InterPro"/>
</dbReference>
<evidence type="ECO:0000259" key="1">
    <source>
        <dbReference type="SMART" id="SM00479"/>
    </source>
</evidence>
<dbReference type="AlphaFoldDB" id="A0A443RVT4"/>
<feature type="domain" description="Exonuclease" evidence="1">
    <location>
        <begin position="36"/>
        <end position="206"/>
    </location>
</feature>
<keyword evidence="2" id="KW-0269">Exonuclease</keyword>
<dbReference type="InterPro" id="IPR013520">
    <property type="entry name" value="Ribonucl_H"/>
</dbReference>
<protein>
    <submittedName>
        <fullName evidence="2">RNA exonuclease 4-like protein</fullName>
    </submittedName>
</protein>
<comment type="caution">
    <text evidence="2">The sequence shown here is derived from an EMBL/GenBank/DDBJ whole genome shotgun (WGS) entry which is preliminary data.</text>
</comment>
<dbReference type="OrthoDB" id="10609054at2759"/>
<evidence type="ECO:0000313" key="3">
    <source>
        <dbReference type="Proteomes" id="UP000288716"/>
    </source>
</evidence>
<dbReference type="STRING" id="299467.A0A443RVT4"/>
<proteinExistence type="predicted"/>
<evidence type="ECO:0000313" key="2">
    <source>
        <dbReference type="EMBL" id="RWS19169.1"/>
    </source>
</evidence>
<dbReference type="Proteomes" id="UP000288716">
    <property type="component" value="Unassembled WGS sequence"/>
</dbReference>
<dbReference type="SMART" id="SM00479">
    <property type="entry name" value="EXOIII"/>
    <property type="match status" value="1"/>
</dbReference>
<dbReference type="Gene3D" id="3.30.420.10">
    <property type="entry name" value="Ribonuclease H-like superfamily/Ribonuclease H"/>
    <property type="match status" value="1"/>
</dbReference>
<accession>A0A443RVT4</accession>
<dbReference type="GO" id="GO:0004527">
    <property type="term" value="F:exonuclease activity"/>
    <property type="evidence" value="ECO:0007669"/>
    <property type="project" value="UniProtKB-KW"/>
</dbReference>
<name>A0A443RVT4_9ACAR</name>
<organism evidence="2 3">
    <name type="scientific">Leptotrombidium deliense</name>
    <dbReference type="NCBI Taxonomy" id="299467"/>
    <lineage>
        <taxon>Eukaryota</taxon>
        <taxon>Metazoa</taxon>
        <taxon>Ecdysozoa</taxon>
        <taxon>Arthropoda</taxon>
        <taxon>Chelicerata</taxon>
        <taxon>Arachnida</taxon>
        <taxon>Acari</taxon>
        <taxon>Acariformes</taxon>
        <taxon>Trombidiformes</taxon>
        <taxon>Prostigmata</taxon>
        <taxon>Anystina</taxon>
        <taxon>Parasitengona</taxon>
        <taxon>Trombiculoidea</taxon>
        <taxon>Trombiculidae</taxon>
        <taxon>Leptotrombidium</taxon>
    </lineage>
</organism>
<dbReference type="VEuPathDB" id="VectorBase:LDEU012871"/>
<sequence length="221" mass="25635">MAKLLELTELESVAKAYPAAFYTLEPTKWWESFGDNIYAMDCEHVHVPINGKKLPQCATVSIYNFKEKEVYNATVYYKPYSFYLLGPTPKINGFNQFSFIKGRPYQEIRKSIVNLLENNLCILIGGTNDISGLELEKEKITFYDLQEYYWSVIEHSNGGKQQCGHSLRSLVKSFFNESIQTSIHTASEDAKYTMKLFKHIYCRKPRLKRNPFPSSDIKRLP</sequence>
<keyword evidence="2" id="KW-0378">Hydrolase</keyword>
<keyword evidence="3" id="KW-1185">Reference proteome</keyword>
<keyword evidence="2" id="KW-0540">Nuclease</keyword>
<dbReference type="InterPro" id="IPR036397">
    <property type="entry name" value="RNaseH_sf"/>
</dbReference>